<comment type="similarity">
    <text evidence="3">Belongs to the bacterial PQQ dehydrogenase family.</text>
</comment>
<dbReference type="GO" id="GO:0005509">
    <property type="term" value="F:calcium ion binding"/>
    <property type="evidence" value="ECO:0007669"/>
    <property type="project" value="InterPro"/>
</dbReference>
<gene>
    <name evidence="14" type="ORF">GCM10007940_30850</name>
</gene>
<dbReference type="SUPFAM" id="SSF50998">
    <property type="entry name" value="Quinoprotein alcohol dehydrogenase-like"/>
    <property type="match status" value="1"/>
</dbReference>
<dbReference type="PANTHER" id="PTHR32303">
    <property type="entry name" value="QUINOPROTEIN ALCOHOL DEHYDROGENASE (CYTOCHROME C)"/>
    <property type="match status" value="1"/>
</dbReference>
<accession>A0AA37SS63</accession>
<name>A0AA37SS63_9BACT</name>
<proteinExistence type="inferred from homology"/>
<comment type="cofactor">
    <cofactor evidence="1">
        <name>Ca(2+)</name>
        <dbReference type="ChEBI" id="CHEBI:29108"/>
    </cofactor>
</comment>
<evidence type="ECO:0000256" key="9">
    <source>
        <dbReference type="ARBA" id="ARBA00023002"/>
    </source>
</evidence>
<dbReference type="PROSITE" id="PS51007">
    <property type="entry name" value="CYTC"/>
    <property type="match status" value="1"/>
</dbReference>
<comment type="caution">
    <text evidence="14">The sequence shown here is derived from an EMBL/GenBank/DDBJ whole genome shotgun (WGS) entry which is preliminary data.</text>
</comment>
<dbReference type="Gene3D" id="2.140.10.10">
    <property type="entry name" value="Quinoprotein alcohol dehydrogenase-like superfamily"/>
    <property type="match status" value="1"/>
</dbReference>
<evidence type="ECO:0000256" key="7">
    <source>
        <dbReference type="ARBA" id="ARBA00022837"/>
    </source>
</evidence>
<evidence type="ECO:0000256" key="11">
    <source>
        <dbReference type="ARBA" id="ARBA00023157"/>
    </source>
</evidence>
<evidence type="ECO:0000256" key="1">
    <source>
        <dbReference type="ARBA" id="ARBA00001913"/>
    </source>
</evidence>
<evidence type="ECO:0000256" key="10">
    <source>
        <dbReference type="ARBA" id="ARBA00023004"/>
    </source>
</evidence>
<dbReference type="EMBL" id="BSOH01000021">
    <property type="protein sequence ID" value="GLR18469.1"/>
    <property type="molecule type" value="Genomic_DNA"/>
</dbReference>
<dbReference type="InterPro" id="IPR036909">
    <property type="entry name" value="Cyt_c-like_dom_sf"/>
</dbReference>
<keyword evidence="6" id="KW-0732">Signal</keyword>
<sequence length="707" mass="78434">MKKVEKSIHYLYVIIFLLGFAGCQSNNLSPKIGNITEERLLNSDNEPESWFTGGRGYKQAYYSPLNDINEKNIKQLGFAWDFDIDFETAFQATPIVVDGTLFTAGNKGNVYALNAASGKLLWSFKPEIRAEVFDNHCCGGPNRGVAVWKGIVYVASIDGYLYALDAATGKQIWKIDTIVDRSKGYSSTGAPHIAKDLVLIGNSGGEYNARGYVSAYNINSGEMAWRFYTVPGDPDKGFEHPELEMAAKTWDPNSVWENGLGGTVWDAMAYDPELNILYVGTGNGAPWSRDLRSPAGGDNLFLNSILAINPDNGRLLWHYQTTPADNWDYTTTQKMILAELNMDGKERKVIMQAPKNGFFYVLDRETGELLSADPYVYVNWASHVDMKTGKPVETGKGDYSKSPKLIFPSSQGGHNWNPMAFNPNTGLVYIPTNEAGEIYSIQKTPFKVKEKGWNPGVSFRSVHNSSSYPEDWPPLEELTKGEPDTYPRSYLKAWDPVKRKVVWEVEIQYAMETLRHDRRYGGVMTTDGNLVFQGGIDGHLKVYEATTGKLLHDIDAGTSIIAAPMSYKIGNEQFVAVMAGVDGNQQTNADYLYGNKGRILAFKIGGGDVPKRPVLNRNVQLADKGDAANFSKAEIKLGQELYNINCTGCHNTGRAPKLLPLKANVENEFYDIVLSGDRLAKGMPSYKDVLSKKQVNAILSYLKVTDE</sequence>
<comment type="cofactor">
    <cofactor evidence="2">
        <name>pyrroloquinoline quinone</name>
        <dbReference type="ChEBI" id="CHEBI:58442"/>
    </cofactor>
</comment>
<dbReference type="PROSITE" id="PS51257">
    <property type="entry name" value="PROKAR_LIPOPROTEIN"/>
    <property type="match status" value="1"/>
</dbReference>
<dbReference type="Gene3D" id="1.10.760.10">
    <property type="entry name" value="Cytochrome c-like domain"/>
    <property type="match status" value="1"/>
</dbReference>
<evidence type="ECO:0000313" key="14">
    <source>
        <dbReference type="EMBL" id="GLR18469.1"/>
    </source>
</evidence>
<dbReference type="CDD" id="cd10279">
    <property type="entry name" value="PQQ_ADH_II"/>
    <property type="match status" value="1"/>
</dbReference>
<evidence type="ECO:0000313" key="15">
    <source>
        <dbReference type="Proteomes" id="UP001156666"/>
    </source>
</evidence>
<dbReference type="NCBIfam" id="TIGR03075">
    <property type="entry name" value="PQQ_enz_alc_DH"/>
    <property type="match status" value="1"/>
</dbReference>
<evidence type="ECO:0000256" key="12">
    <source>
        <dbReference type="PROSITE-ProRule" id="PRU00433"/>
    </source>
</evidence>
<evidence type="ECO:0000256" key="8">
    <source>
        <dbReference type="ARBA" id="ARBA00022891"/>
    </source>
</evidence>
<reference evidence="14" key="2">
    <citation type="submission" date="2023-01" db="EMBL/GenBank/DDBJ databases">
        <title>Draft genome sequence of Portibacter lacus strain NBRC 108769.</title>
        <authorList>
            <person name="Sun Q."/>
            <person name="Mori K."/>
        </authorList>
    </citation>
    <scope>NUCLEOTIDE SEQUENCE</scope>
    <source>
        <strain evidence="14">NBRC 108769</strain>
    </source>
</reference>
<dbReference type="GO" id="GO:0009055">
    <property type="term" value="F:electron transfer activity"/>
    <property type="evidence" value="ECO:0007669"/>
    <property type="project" value="InterPro"/>
</dbReference>
<evidence type="ECO:0000256" key="5">
    <source>
        <dbReference type="ARBA" id="ARBA00022723"/>
    </source>
</evidence>
<reference evidence="14" key="1">
    <citation type="journal article" date="2014" name="Int. J. Syst. Evol. Microbiol.">
        <title>Complete genome sequence of Corynebacterium casei LMG S-19264T (=DSM 44701T), isolated from a smear-ripened cheese.</title>
        <authorList>
            <consortium name="US DOE Joint Genome Institute (JGI-PGF)"/>
            <person name="Walter F."/>
            <person name="Albersmeier A."/>
            <person name="Kalinowski J."/>
            <person name="Ruckert C."/>
        </authorList>
    </citation>
    <scope>NUCLEOTIDE SEQUENCE</scope>
    <source>
        <strain evidence="14">NBRC 108769</strain>
    </source>
</reference>
<keyword evidence="4 12" id="KW-0349">Heme</keyword>
<dbReference type="InterPro" id="IPR002372">
    <property type="entry name" value="PQQ_rpt_dom"/>
</dbReference>
<keyword evidence="7" id="KW-0106">Calcium</keyword>
<evidence type="ECO:0000256" key="3">
    <source>
        <dbReference type="ARBA" id="ARBA00008156"/>
    </source>
</evidence>
<keyword evidence="11" id="KW-1015">Disulfide bond</keyword>
<dbReference type="Pfam" id="PF13442">
    <property type="entry name" value="Cytochrome_CBB3"/>
    <property type="match status" value="1"/>
</dbReference>
<organism evidence="14 15">
    <name type="scientific">Portibacter lacus</name>
    <dbReference type="NCBI Taxonomy" id="1099794"/>
    <lineage>
        <taxon>Bacteria</taxon>
        <taxon>Pseudomonadati</taxon>
        <taxon>Bacteroidota</taxon>
        <taxon>Saprospiria</taxon>
        <taxon>Saprospirales</taxon>
        <taxon>Haliscomenobacteraceae</taxon>
        <taxon>Portibacter</taxon>
    </lineage>
</organism>
<dbReference type="SUPFAM" id="SSF46626">
    <property type="entry name" value="Cytochrome c"/>
    <property type="match status" value="1"/>
</dbReference>
<dbReference type="GO" id="GO:0016614">
    <property type="term" value="F:oxidoreductase activity, acting on CH-OH group of donors"/>
    <property type="evidence" value="ECO:0007669"/>
    <property type="project" value="InterPro"/>
</dbReference>
<dbReference type="Proteomes" id="UP001156666">
    <property type="component" value="Unassembled WGS sequence"/>
</dbReference>
<dbReference type="Pfam" id="PF01011">
    <property type="entry name" value="PQQ"/>
    <property type="match status" value="2"/>
</dbReference>
<evidence type="ECO:0000259" key="13">
    <source>
        <dbReference type="PROSITE" id="PS51007"/>
    </source>
</evidence>
<feature type="domain" description="Cytochrome c" evidence="13">
    <location>
        <begin position="633"/>
        <end position="706"/>
    </location>
</feature>
<keyword evidence="5 12" id="KW-0479">Metal-binding</keyword>
<dbReference type="InterPro" id="IPR017512">
    <property type="entry name" value="PQQ_MeOH/EtOH_DH"/>
</dbReference>
<dbReference type="InterPro" id="IPR001479">
    <property type="entry name" value="Quinoprotein_DH_CS"/>
</dbReference>
<protein>
    <submittedName>
        <fullName evidence="14">Alcohol dehydrogenase</fullName>
    </submittedName>
</protein>
<dbReference type="InterPro" id="IPR018391">
    <property type="entry name" value="PQQ_b-propeller_rpt"/>
</dbReference>
<dbReference type="GO" id="GO:0020037">
    <property type="term" value="F:heme binding"/>
    <property type="evidence" value="ECO:0007669"/>
    <property type="project" value="InterPro"/>
</dbReference>
<dbReference type="InterPro" id="IPR009056">
    <property type="entry name" value="Cyt_c-like_dom"/>
</dbReference>
<dbReference type="GO" id="GO:0030288">
    <property type="term" value="C:outer membrane-bounded periplasmic space"/>
    <property type="evidence" value="ECO:0007669"/>
    <property type="project" value="InterPro"/>
</dbReference>
<dbReference type="InterPro" id="IPR011047">
    <property type="entry name" value="Quinoprotein_ADH-like_sf"/>
</dbReference>
<evidence type="ECO:0000256" key="6">
    <source>
        <dbReference type="ARBA" id="ARBA00022729"/>
    </source>
</evidence>
<keyword evidence="15" id="KW-1185">Reference proteome</keyword>
<keyword evidence="10 12" id="KW-0408">Iron</keyword>
<dbReference type="AlphaFoldDB" id="A0AA37SS63"/>
<keyword evidence="9" id="KW-0560">Oxidoreductase</keyword>
<evidence type="ECO:0000256" key="2">
    <source>
        <dbReference type="ARBA" id="ARBA00001931"/>
    </source>
</evidence>
<evidence type="ECO:0000256" key="4">
    <source>
        <dbReference type="ARBA" id="ARBA00022617"/>
    </source>
</evidence>
<dbReference type="GO" id="GO:0016020">
    <property type="term" value="C:membrane"/>
    <property type="evidence" value="ECO:0007669"/>
    <property type="project" value="InterPro"/>
</dbReference>
<dbReference type="RefSeq" id="WP_235295234.1">
    <property type="nucleotide sequence ID" value="NZ_BSOH01000021.1"/>
</dbReference>
<keyword evidence="8" id="KW-0634">PQQ</keyword>
<dbReference type="PROSITE" id="PS00364">
    <property type="entry name" value="BACTERIAL_PQQ_2"/>
    <property type="match status" value="1"/>
</dbReference>
<dbReference type="SMART" id="SM00564">
    <property type="entry name" value="PQQ"/>
    <property type="match status" value="5"/>
</dbReference>